<gene>
    <name evidence="2" type="ORF">CHC_T00005648001</name>
</gene>
<dbReference type="Proteomes" id="UP000012073">
    <property type="component" value="Unassembled WGS sequence"/>
</dbReference>
<dbReference type="GeneID" id="17324965"/>
<name>R7QJ37_CHOCR</name>
<protein>
    <submittedName>
        <fullName evidence="2">Uncharacterized protein</fullName>
    </submittedName>
</protein>
<dbReference type="RefSeq" id="XP_005717249.1">
    <property type="nucleotide sequence ID" value="XM_005717192.1"/>
</dbReference>
<evidence type="ECO:0000313" key="2">
    <source>
        <dbReference type="EMBL" id="CDF37430.1"/>
    </source>
</evidence>
<keyword evidence="3" id="KW-1185">Reference proteome</keyword>
<dbReference type="KEGG" id="ccp:CHC_T00005648001"/>
<sequence>MYHLRDYDAPQDRKRINSGKNCNVCVNGTLEMHCVMCEKVCVYCPHCSGYAEKSAGDSSRNGSKGKPRRKPSTRTSSTR</sequence>
<organism evidence="2 3">
    <name type="scientific">Chondrus crispus</name>
    <name type="common">Carrageen Irish moss</name>
    <name type="synonym">Polymorpha crispa</name>
    <dbReference type="NCBI Taxonomy" id="2769"/>
    <lineage>
        <taxon>Eukaryota</taxon>
        <taxon>Rhodophyta</taxon>
        <taxon>Florideophyceae</taxon>
        <taxon>Rhodymeniophycidae</taxon>
        <taxon>Gigartinales</taxon>
        <taxon>Gigartinaceae</taxon>
        <taxon>Chondrus</taxon>
    </lineage>
</organism>
<proteinExistence type="predicted"/>
<reference evidence="3" key="1">
    <citation type="journal article" date="2013" name="Proc. Natl. Acad. Sci. U.S.A.">
        <title>Genome structure and metabolic features in the red seaweed Chondrus crispus shed light on evolution of the Archaeplastida.</title>
        <authorList>
            <person name="Collen J."/>
            <person name="Porcel B."/>
            <person name="Carre W."/>
            <person name="Ball S.G."/>
            <person name="Chaparro C."/>
            <person name="Tonon T."/>
            <person name="Barbeyron T."/>
            <person name="Michel G."/>
            <person name="Noel B."/>
            <person name="Valentin K."/>
            <person name="Elias M."/>
            <person name="Artiguenave F."/>
            <person name="Arun A."/>
            <person name="Aury J.M."/>
            <person name="Barbosa-Neto J.F."/>
            <person name="Bothwell J.H."/>
            <person name="Bouget F.Y."/>
            <person name="Brillet L."/>
            <person name="Cabello-Hurtado F."/>
            <person name="Capella-Gutierrez S."/>
            <person name="Charrier B."/>
            <person name="Cladiere L."/>
            <person name="Cock J.M."/>
            <person name="Coelho S.M."/>
            <person name="Colleoni C."/>
            <person name="Czjzek M."/>
            <person name="Da Silva C."/>
            <person name="Delage L."/>
            <person name="Denoeud F."/>
            <person name="Deschamps P."/>
            <person name="Dittami S.M."/>
            <person name="Gabaldon T."/>
            <person name="Gachon C.M."/>
            <person name="Groisillier A."/>
            <person name="Herve C."/>
            <person name="Jabbari K."/>
            <person name="Katinka M."/>
            <person name="Kloareg B."/>
            <person name="Kowalczyk N."/>
            <person name="Labadie K."/>
            <person name="Leblanc C."/>
            <person name="Lopez P.J."/>
            <person name="McLachlan D.H."/>
            <person name="Meslet-Cladiere L."/>
            <person name="Moustafa A."/>
            <person name="Nehr Z."/>
            <person name="Nyvall Collen P."/>
            <person name="Panaud O."/>
            <person name="Partensky F."/>
            <person name="Poulain J."/>
            <person name="Rensing S.A."/>
            <person name="Rousvoal S."/>
            <person name="Samson G."/>
            <person name="Symeonidi A."/>
            <person name="Weissenbach J."/>
            <person name="Zambounis A."/>
            <person name="Wincker P."/>
            <person name="Boyen C."/>
        </authorList>
    </citation>
    <scope>NUCLEOTIDE SEQUENCE [LARGE SCALE GENOMIC DNA]</scope>
    <source>
        <strain evidence="3">cv. Stackhouse</strain>
    </source>
</reference>
<feature type="region of interest" description="Disordered" evidence="1">
    <location>
        <begin position="52"/>
        <end position="79"/>
    </location>
</feature>
<accession>R7QJ37</accession>
<evidence type="ECO:0000313" key="3">
    <source>
        <dbReference type="Proteomes" id="UP000012073"/>
    </source>
</evidence>
<dbReference type="AlphaFoldDB" id="R7QJ37"/>
<feature type="compositionally biased region" description="Basic residues" evidence="1">
    <location>
        <begin position="63"/>
        <end position="72"/>
    </location>
</feature>
<dbReference type="Gramene" id="CDF37430">
    <property type="protein sequence ID" value="CDF37430"/>
    <property type="gene ID" value="CHC_T00005648001"/>
</dbReference>
<evidence type="ECO:0000256" key="1">
    <source>
        <dbReference type="SAM" id="MobiDB-lite"/>
    </source>
</evidence>
<dbReference type="EMBL" id="HG001839">
    <property type="protein sequence ID" value="CDF37430.1"/>
    <property type="molecule type" value="Genomic_DNA"/>
</dbReference>